<dbReference type="InterPro" id="IPR029063">
    <property type="entry name" value="SAM-dependent_MTases_sf"/>
</dbReference>
<reference evidence="1" key="1">
    <citation type="submission" date="2020-11" db="EMBL/GenBank/DDBJ databases">
        <authorList>
            <consortium name="DOE Joint Genome Institute"/>
            <person name="Ahrendt S."/>
            <person name="Riley R."/>
            <person name="Andreopoulos W."/>
            <person name="Labutti K."/>
            <person name="Pangilinan J."/>
            <person name="Ruiz-Duenas F.J."/>
            <person name="Barrasa J.M."/>
            <person name="Sanchez-Garcia M."/>
            <person name="Camarero S."/>
            <person name="Miyauchi S."/>
            <person name="Serrano A."/>
            <person name="Linde D."/>
            <person name="Babiker R."/>
            <person name="Drula E."/>
            <person name="Ayuso-Fernandez I."/>
            <person name="Pacheco R."/>
            <person name="Padilla G."/>
            <person name="Ferreira P."/>
            <person name="Barriuso J."/>
            <person name="Kellner H."/>
            <person name="Castanera R."/>
            <person name="Alfaro M."/>
            <person name="Ramirez L."/>
            <person name="Pisabarro A.G."/>
            <person name="Kuo A."/>
            <person name="Tritt A."/>
            <person name="Lipzen A."/>
            <person name="He G."/>
            <person name="Yan M."/>
            <person name="Ng V."/>
            <person name="Cullen D."/>
            <person name="Martin F."/>
            <person name="Rosso M.-N."/>
            <person name="Henrissat B."/>
            <person name="Hibbett D."/>
            <person name="Martinez A.T."/>
            <person name="Grigoriev I.V."/>
        </authorList>
    </citation>
    <scope>NUCLEOTIDE SEQUENCE</scope>
    <source>
        <strain evidence="1">CBS 506.95</strain>
    </source>
</reference>
<keyword evidence="1" id="KW-0489">Methyltransferase</keyword>
<dbReference type="Proteomes" id="UP000807306">
    <property type="component" value="Unassembled WGS sequence"/>
</dbReference>
<sequence length="204" mass="22346">MVEMRQKVSTTFKKQYEFDETKTTVLDFACGNGSISRELAGDSKSIVGVDISQTLVDSYNKRVSDQGISPDKMRAVCVELKGEEGELDGLKFDVVVCSAAYHHFENVANMTKILTFFLKPGGVLLVLDILDPEDINEGTSGTSGSLFPAEFHHIVSHKKGFKTEDIRKIFEGAGLTCSIDTSIHTELHGQDVVLFVARGQKPAT</sequence>
<dbReference type="Pfam" id="PF13489">
    <property type="entry name" value="Methyltransf_23"/>
    <property type="match status" value="1"/>
</dbReference>
<accession>A0A9P6ERK0</accession>
<dbReference type="GO" id="GO:0008168">
    <property type="term" value="F:methyltransferase activity"/>
    <property type="evidence" value="ECO:0007669"/>
    <property type="project" value="UniProtKB-KW"/>
</dbReference>
<name>A0A9P6ERK0_9AGAR</name>
<keyword evidence="2" id="KW-1185">Reference proteome</keyword>
<dbReference type="AlphaFoldDB" id="A0A9P6ERK0"/>
<dbReference type="CDD" id="cd02440">
    <property type="entry name" value="AdoMet_MTases"/>
    <property type="match status" value="1"/>
</dbReference>
<dbReference type="GO" id="GO:0032259">
    <property type="term" value="P:methylation"/>
    <property type="evidence" value="ECO:0007669"/>
    <property type="project" value="UniProtKB-KW"/>
</dbReference>
<gene>
    <name evidence="1" type="ORF">CPB83DRAFT_890121</name>
</gene>
<dbReference type="SUPFAM" id="SSF53335">
    <property type="entry name" value="S-adenosyl-L-methionine-dependent methyltransferases"/>
    <property type="match status" value="1"/>
</dbReference>
<dbReference type="OrthoDB" id="3647at2759"/>
<dbReference type="PANTHER" id="PTHR43861">
    <property type="entry name" value="TRANS-ACONITATE 2-METHYLTRANSFERASE-RELATED"/>
    <property type="match status" value="1"/>
</dbReference>
<protein>
    <submittedName>
        <fullName evidence="1">Hexaprenyldihydroxybenzoate methyltransferase</fullName>
    </submittedName>
</protein>
<dbReference type="EMBL" id="MU157828">
    <property type="protein sequence ID" value="KAF9533650.1"/>
    <property type="molecule type" value="Genomic_DNA"/>
</dbReference>
<comment type="caution">
    <text evidence="1">The sequence shown here is derived from an EMBL/GenBank/DDBJ whole genome shotgun (WGS) entry which is preliminary data.</text>
</comment>
<dbReference type="Gene3D" id="3.40.50.150">
    <property type="entry name" value="Vaccinia Virus protein VP39"/>
    <property type="match status" value="1"/>
</dbReference>
<keyword evidence="1" id="KW-0808">Transferase</keyword>
<evidence type="ECO:0000313" key="2">
    <source>
        <dbReference type="Proteomes" id="UP000807306"/>
    </source>
</evidence>
<organism evidence="1 2">
    <name type="scientific">Crepidotus variabilis</name>
    <dbReference type="NCBI Taxonomy" id="179855"/>
    <lineage>
        <taxon>Eukaryota</taxon>
        <taxon>Fungi</taxon>
        <taxon>Dikarya</taxon>
        <taxon>Basidiomycota</taxon>
        <taxon>Agaricomycotina</taxon>
        <taxon>Agaricomycetes</taxon>
        <taxon>Agaricomycetidae</taxon>
        <taxon>Agaricales</taxon>
        <taxon>Agaricineae</taxon>
        <taxon>Crepidotaceae</taxon>
        <taxon>Crepidotus</taxon>
    </lineage>
</organism>
<proteinExistence type="predicted"/>
<evidence type="ECO:0000313" key="1">
    <source>
        <dbReference type="EMBL" id="KAF9533650.1"/>
    </source>
</evidence>